<dbReference type="EC" id="2.3.-.-" evidence="2"/>
<dbReference type="PANTHER" id="PTHR43415:SF3">
    <property type="entry name" value="GNAT-FAMILY ACETYLTRANSFERASE"/>
    <property type="match status" value="1"/>
</dbReference>
<dbReference type="InterPro" id="IPR000182">
    <property type="entry name" value="GNAT_dom"/>
</dbReference>
<comment type="caution">
    <text evidence="2">The sequence shown here is derived from an EMBL/GenBank/DDBJ whole genome shotgun (WGS) entry which is preliminary data.</text>
</comment>
<sequence>MRLRPIAESDFKDVLTWSRDSAFCEANGWPDDRSTEELQRWWSHCVNNVDKDFLRLGIELNGELIGYADLASIENGTAELGIAIGKSAVWGKGVGAQAAVHIMEYGVKKFNLHTFYAETHEANVRSRRMLEKLKFKEMRRDGFEVYQEEESRLIQYRLLMNE</sequence>
<feature type="domain" description="N-acetyltransferase" evidence="1">
    <location>
        <begin position="1"/>
        <end position="162"/>
    </location>
</feature>
<organism evidence="2 3">
    <name type="scientific">Jeotgalibacillus terrae</name>
    <dbReference type="NCBI Taxonomy" id="587735"/>
    <lineage>
        <taxon>Bacteria</taxon>
        <taxon>Bacillati</taxon>
        <taxon>Bacillota</taxon>
        <taxon>Bacilli</taxon>
        <taxon>Bacillales</taxon>
        <taxon>Caryophanaceae</taxon>
        <taxon>Jeotgalibacillus</taxon>
    </lineage>
</organism>
<dbReference type="PROSITE" id="PS51186">
    <property type="entry name" value="GNAT"/>
    <property type="match status" value="1"/>
</dbReference>
<keyword evidence="3" id="KW-1185">Reference proteome</keyword>
<dbReference type="EMBL" id="JBHUPG010000023">
    <property type="protein sequence ID" value="MFD2912787.1"/>
    <property type="molecule type" value="Genomic_DNA"/>
</dbReference>
<keyword evidence="2" id="KW-0808">Transferase</keyword>
<dbReference type="InterPro" id="IPR016181">
    <property type="entry name" value="Acyl_CoA_acyltransferase"/>
</dbReference>
<evidence type="ECO:0000259" key="1">
    <source>
        <dbReference type="PROSITE" id="PS51186"/>
    </source>
</evidence>
<accession>A0ABW5ZIW6</accession>
<proteinExistence type="predicted"/>
<reference evidence="3" key="1">
    <citation type="journal article" date="2019" name="Int. J. Syst. Evol. Microbiol.">
        <title>The Global Catalogue of Microorganisms (GCM) 10K type strain sequencing project: providing services to taxonomists for standard genome sequencing and annotation.</title>
        <authorList>
            <consortium name="The Broad Institute Genomics Platform"/>
            <consortium name="The Broad Institute Genome Sequencing Center for Infectious Disease"/>
            <person name="Wu L."/>
            <person name="Ma J."/>
        </authorList>
    </citation>
    <scope>NUCLEOTIDE SEQUENCE [LARGE SCALE GENOMIC DNA]</scope>
    <source>
        <strain evidence="3">KCTC 13528</strain>
    </source>
</reference>
<gene>
    <name evidence="2" type="ORF">ACFS5P_12940</name>
</gene>
<evidence type="ECO:0000313" key="3">
    <source>
        <dbReference type="Proteomes" id="UP001597561"/>
    </source>
</evidence>
<evidence type="ECO:0000313" key="2">
    <source>
        <dbReference type="EMBL" id="MFD2912787.1"/>
    </source>
</evidence>
<dbReference type="PANTHER" id="PTHR43415">
    <property type="entry name" value="SPERMIDINE N(1)-ACETYLTRANSFERASE"/>
    <property type="match status" value="1"/>
</dbReference>
<dbReference type="Proteomes" id="UP001597561">
    <property type="component" value="Unassembled WGS sequence"/>
</dbReference>
<keyword evidence="2" id="KW-0012">Acyltransferase</keyword>
<dbReference type="Pfam" id="PF13302">
    <property type="entry name" value="Acetyltransf_3"/>
    <property type="match status" value="1"/>
</dbReference>
<dbReference type="Gene3D" id="3.40.630.30">
    <property type="match status" value="1"/>
</dbReference>
<dbReference type="GO" id="GO:0016746">
    <property type="term" value="F:acyltransferase activity"/>
    <property type="evidence" value="ECO:0007669"/>
    <property type="project" value="UniProtKB-KW"/>
</dbReference>
<protein>
    <submittedName>
        <fullName evidence="2">GNAT family N-acetyltransferase</fullName>
        <ecNumber evidence="2">2.3.-.-</ecNumber>
    </submittedName>
</protein>
<name>A0ABW5ZIW6_9BACL</name>
<dbReference type="RefSeq" id="WP_204729831.1">
    <property type="nucleotide sequence ID" value="NZ_JAFBDK010000010.1"/>
</dbReference>
<dbReference type="SUPFAM" id="SSF55729">
    <property type="entry name" value="Acyl-CoA N-acyltransferases (Nat)"/>
    <property type="match status" value="1"/>
</dbReference>